<reference evidence="3 4" key="1">
    <citation type="submission" date="2014-07" db="EMBL/GenBank/DDBJ databases">
        <title>Methanogenic archaea and the global carbon cycle.</title>
        <authorList>
            <person name="Henriksen J.R."/>
            <person name="Luke J."/>
            <person name="Reinhart S."/>
            <person name="Benedict M.N."/>
            <person name="Youngblut N.D."/>
            <person name="Metcalf M.E."/>
            <person name="Whitaker R.J."/>
            <person name="Metcalf W.W."/>
        </authorList>
    </citation>
    <scope>NUCLEOTIDE SEQUENCE [LARGE SCALE GENOMIC DNA]</scope>
    <source>
        <strain evidence="3 4">LYC</strain>
    </source>
</reference>
<evidence type="ECO:0000259" key="2">
    <source>
        <dbReference type="Pfam" id="PF03787"/>
    </source>
</evidence>
<evidence type="ECO:0000256" key="1">
    <source>
        <dbReference type="ARBA" id="ARBA00023118"/>
    </source>
</evidence>
<dbReference type="InterPro" id="IPR005537">
    <property type="entry name" value="RAMP_III_fam"/>
</dbReference>
<dbReference type="HOGENOM" id="CLU_085066_0_0_2"/>
<dbReference type="CDD" id="cd09726">
    <property type="entry name" value="RAMP_I_III"/>
    <property type="match status" value="1"/>
</dbReference>
<accession>A0A0E3LVZ0</accession>
<proteinExistence type="predicted"/>
<dbReference type="PATRIC" id="fig|1434114.4.peg.1649"/>
<dbReference type="PANTHER" id="PTHR35579">
    <property type="entry name" value="CRISPR SYSTEM CMS ENDORIBONUCLEASE CSM3"/>
    <property type="match status" value="1"/>
</dbReference>
<dbReference type="InterPro" id="IPR052216">
    <property type="entry name" value="CRISPR_Csm3_endoribonuclease"/>
</dbReference>
<protein>
    <submittedName>
        <fullName evidence="3">DUF324 domain-containing protein</fullName>
    </submittedName>
</protein>
<dbReference type="EMBL" id="CP009513">
    <property type="protein sequence ID" value="AKB67856.1"/>
    <property type="molecule type" value="Genomic_DNA"/>
</dbReference>
<evidence type="ECO:0000313" key="4">
    <source>
        <dbReference type="Proteomes" id="UP000033063"/>
    </source>
</evidence>
<dbReference type="Pfam" id="PF03787">
    <property type="entry name" value="RAMPs"/>
    <property type="match status" value="1"/>
</dbReference>
<name>A0A0E3LVZ0_METMZ</name>
<feature type="domain" description="CRISPR type III-associated protein" evidence="2">
    <location>
        <begin position="8"/>
        <end position="197"/>
    </location>
</feature>
<evidence type="ECO:0000313" key="3">
    <source>
        <dbReference type="EMBL" id="AKB67856.1"/>
    </source>
</evidence>
<gene>
    <name evidence="3" type="ORF">MSMAL_1313</name>
</gene>
<dbReference type="AlphaFoldDB" id="A0A0E3LVZ0"/>
<sequence>MSTFDLNIELLSDTLVGSGEGWGATIDSDIVFDKLGLPYIPAKRIKGCLRESAVEVLEMFEQTNIGFVSQKEIDSLFGEVGKAKSGDLSFLNAYLEDYASNKQWIEWLEDKHGSIFSKDTVLNTFTSIRRQTAIDKHGVKKEHSLRTSRVLKKGLKFSEKMETSEEIEIEKIDFLSFAVRNLRHIGTNRNRGFGLVSCSLSGETVPNYKESIAKFQKLVEE</sequence>
<dbReference type="PANTHER" id="PTHR35579:SF3">
    <property type="entry name" value="CRISPR SYSTEM CMS ENDORIBONUCLEASE CSM3"/>
    <property type="match status" value="1"/>
</dbReference>
<keyword evidence="1" id="KW-0051">Antiviral defense</keyword>
<dbReference type="GO" id="GO:0051607">
    <property type="term" value="P:defense response to virus"/>
    <property type="evidence" value="ECO:0007669"/>
    <property type="project" value="UniProtKB-KW"/>
</dbReference>
<organism evidence="3 4">
    <name type="scientific">Methanosarcina mazei LYC</name>
    <dbReference type="NCBI Taxonomy" id="1434114"/>
    <lineage>
        <taxon>Archaea</taxon>
        <taxon>Methanobacteriati</taxon>
        <taxon>Methanobacteriota</taxon>
        <taxon>Stenosarchaea group</taxon>
        <taxon>Methanomicrobia</taxon>
        <taxon>Methanosarcinales</taxon>
        <taxon>Methanosarcinaceae</taxon>
        <taxon>Methanosarcina</taxon>
    </lineage>
</organism>
<dbReference type="Proteomes" id="UP000033063">
    <property type="component" value="Chromosome"/>
</dbReference>